<dbReference type="OrthoDB" id="5874359at2759"/>
<comment type="subcellular location">
    <subcellularLocation>
        <location evidence="1">Nucleus</location>
    </subcellularLocation>
</comment>
<dbReference type="AlphaFoldDB" id="A0A2A2LE52"/>
<accession>A0A2A2LE52</accession>
<dbReference type="InterPro" id="IPR036388">
    <property type="entry name" value="WH-like_DNA-bd_sf"/>
</dbReference>
<dbReference type="PANTHER" id="PTHR46068">
    <property type="entry name" value="PROTEIN CBG27172"/>
    <property type="match status" value="1"/>
</dbReference>
<dbReference type="InterPro" id="IPR009057">
    <property type="entry name" value="Homeodomain-like_sf"/>
</dbReference>
<dbReference type="Proteomes" id="UP000218231">
    <property type="component" value="Unassembled WGS sequence"/>
</dbReference>
<feature type="compositionally biased region" description="Basic and acidic residues" evidence="2">
    <location>
        <begin position="40"/>
        <end position="50"/>
    </location>
</feature>
<dbReference type="EMBL" id="LIAE01006867">
    <property type="protein sequence ID" value="PAV84337.1"/>
    <property type="molecule type" value="Genomic_DNA"/>
</dbReference>
<sequence>MSSQHSAIINLHEKDKGATEIGRLLDIHCNTFHKAIKRYEETGSNDDRPRSGHPKTASTAANRQKILSRIARNPSSRKNSTRKLGKTVGVSYVSVKRILNGAGLKPRKEVEAHLLTDEMKAKRVT</sequence>
<dbReference type="PANTHER" id="PTHR46068:SF1">
    <property type="entry name" value="TRANSPOSASE IS30-LIKE HTH DOMAIN-CONTAINING PROTEIN"/>
    <property type="match status" value="1"/>
</dbReference>
<name>A0A2A2LE52_9BILA</name>
<reference evidence="3 4" key="1">
    <citation type="journal article" date="2017" name="Curr. Biol.">
        <title>Genome architecture and evolution of a unichromosomal asexual nematode.</title>
        <authorList>
            <person name="Fradin H."/>
            <person name="Zegar C."/>
            <person name="Gutwein M."/>
            <person name="Lucas J."/>
            <person name="Kovtun M."/>
            <person name="Corcoran D."/>
            <person name="Baugh L.R."/>
            <person name="Kiontke K."/>
            <person name="Gunsalus K."/>
            <person name="Fitch D.H."/>
            <person name="Piano F."/>
        </authorList>
    </citation>
    <scope>NUCLEOTIDE SEQUENCE [LARGE SCALE GENOMIC DNA]</scope>
    <source>
        <strain evidence="3">PF1309</strain>
    </source>
</reference>
<evidence type="ECO:0000313" key="4">
    <source>
        <dbReference type="Proteomes" id="UP000218231"/>
    </source>
</evidence>
<gene>
    <name evidence="3" type="ORF">WR25_16818</name>
</gene>
<dbReference type="SUPFAM" id="SSF46689">
    <property type="entry name" value="Homeodomain-like"/>
    <property type="match status" value="1"/>
</dbReference>
<evidence type="ECO:0000256" key="2">
    <source>
        <dbReference type="SAM" id="MobiDB-lite"/>
    </source>
</evidence>
<proteinExistence type="predicted"/>
<evidence type="ECO:0008006" key="5">
    <source>
        <dbReference type="Google" id="ProtNLM"/>
    </source>
</evidence>
<feature type="region of interest" description="Disordered" evidence="2">
    <location>
        <begin position="40"/>
        <end position="83"/>
    </location>
</feature>
<keyword evidence="4" id="KW-1185">Reference proteome</keyword>
<protein>
    <recommendedName>
        <fullName evidence="5">Paired domain-containing protein</fullName>
    </recommendedName>
</protein>
<evidence type="ECO:0000313" key="3">
    <source>
        <dbReference type="EMBL" id="PAV84337.1"/>
    </source>
</evidence>
<organism evidence="3 4">
    <name type="scientific">Diploscapter pachys</name>
    <dbReference type="NCBI Taxonomy" id="2018661"/>
    <lineage>
        <taxon>Eukaryota</taxon>
        <taxon>Metazoa</taxon>
        <taxon>Ecdysozoa</taxon>
        <taxon>Nematoda</taxon>
        <taxon>Chromadorea</taxon>
        <taxon>Rhabditida</taxon>
        <taxon>Rhabditina</taxon>
        <taxon>Rhabditomorpha</taxon>
        <taxon>Rhabditoidea</taxon>
        <taxon>Rhabditidae</taxon>
        <taxon>Diploscapter</taxon>
    </lineage>
</organism>
<comment type="caution">
    <text evidence="3">The sequence shown here is derived from an EMBL/GenBank/DDBJ whole genome shotgun (WGS) entry which is preliminary data.</text>
</comment>
<evidence type="ECO:0000256" key="1">
    <source>
        <dbReference type="ARBA" id="ARBA00004123"/>
    </source>
</evidence>
<dbReference type="Gene3D" id="1.10.10.10">
    <property type="entry name" value="Winged helix-like DNA-binding domain superfamily/Winged helix DNA-binding domain"/>
    <property type="match status" value="1"/>
</dbReference>
<dbReference type="GO" id="GO:0005634">
    <property type="term" value="C:nucleus"/>
    <property type="evidence" value="ECO:0007669"/>
    <property type="project" value="UniProtKB-SubCell"/>
</dbReference>